<keyword evidence="4" id="KW-0133">Cell shape</keyword>
<evidence type="ECO:0000313" key="10">
    <source>
        <dbReference type="EMBL" id="RZU64829.1"/>
    </source>
</evidence>
<dbReference type="AlphaFoldDB" id="A0A4Q8ALR7"/>
<feature type="domain" description="Peptidase S11 D-alanyl-D-alanine carboxypeptidase A N-terminal" evidence="9">
    <location>
        <begin position="78"/>
        <end position="268"/>
    </location>
</feature>
<dbReference type="Gene3D" id="3.40.710.10">
    <property type="entry name" value="DD-peptidase/beta-lactamase superfamily"/>
    <property type="match status" value="1"/>
</dbReference>
<keyword evidence="6" id="KW-0961">Cell wall biogenesis/degradation</keyword>
<accession>A0A4Q8ALR7</accession>
<keyword evidence="2" id="KW-0732">Signal</keyword>
<dbReference type="SUPFAM" id="SSF56601">
    <property type="entry name" value="beta-lactamase/transpeptidase-like"/>
    <property type="match status" value="1"/>
</dbReference>
<dbReference type="InterPro" id="IPR018044">
    <property type="entry name" value="Peptidase_S11"/>
</dbReference>
<evidence type="ECO:0000256" key="4">
    <source>
        <dbReference type="ARBA" id="ARBA00022960"/>
    </source>
</evidence>
<organism evidence="10 11">
    <name type="scientific">Microterricola gilva</name>
    <dbReference type="NCBI Taxonomy" id="393267"/>
    <lineage>
        <taxon>Bacteria</taxon>
        <taxon>Bacillati</taxon>
        <taxon>Actinomycetota</taxon>
        <taxon>Actinomycetes</taxon>
        <taxon>Micrococcales</taxon>
        <taxon>Microbacteriaceae</taxon>
        <taxon>Microterricola</taxon>
    </lineage>
</organism>
<dbReference type="Proteomes" id="UP000291483">
    <property type="component" value="Unassembled WGS sequence"/>
</dbReference>
<evidence type="ECO:0000256" key="2">
    <source>
        <dbReference type="ARBA" id="ARBA00022729"/>
    </source>
</evidence>
<dbReference type="Pfam" id="PF00768">
    <property type="entry name" value="Peptidase_S11"/>
    <property type="match status" value="1"/>
</dbReference>
<keyword evidence="10" id="KW-0645">Protease</keyword>
<evidence type="ECO:0000256" key="3">
    <source>
        <dbReference type="ARBA" id="ARBA00022801"/>
    </source>
</evidence>
<dbReference type="GO" id="GO:0009002">
    <property type="term" value="F:serine-type D-Ala-D-Ala carboxypeptidase activity"/>
    <property type="evidence" value="ECO:0007669"/>
    <property type="project" value="InterPro"/>
</dbReference>
<dbReference type="GO" id="GO:0008360">
    <property type="term" value="P:regulation of cell shape"/>
    <property type="evidence" value="ECO:0007669"/>
    <property type="project" value="UniProtKB-KW"/>
</dbReference>
<evidence type="ECO:0000259" key="9">
    <source>
        <dbReference type="Pfam" id="PF00768"/>
    </source>
</evidence>
<dbReference type="PRINTS" id="PR00725">
    <property type="entry name" value="DADACBPTASE1"/>
</dbReference>
<comment type="similarity">
    <text evidence="1 8">Belongs to the peptidase S11 family.</text>
</comment>
<evidence type="ECO:0000256" key="7">
    <source>
        <dbReference type="PIRSR" id="PIRSR618044-1"/>
    </source>
</evidence>
<evidence type="ECO:0000313" key="11">
    <source>
        <dbReference type="Proteomes" id="UP000291483"/>
    </source>
</evidence>
<gene>
    <name evidence="10" type="ORF">EV379_1138</name>
</gene>
<dbReference type="InterPro" id="IPR001967">
    <property type="entry name" value="Peptidase_S11_N"/>
</dbReference>
<feature type="active site" description="Acyl-ester intermediate" evidence="7">
    <location>
        <position position="85"/>
    </location>
</feature>
<comment type="caution">
    <text evidence="10">The sequence shown here is derived from an EMBL/GenBank/DDBJ whole genome shotgun (WGS) entry which is preliminary data.</text>
</comment>
<dbReference type="EMBL" id="SHLC01000001">
    <property type="protein sequence ID" value="RZU64829.1"/>
    <property type="molecule type" value="Genomic_DNA"/>
</dbReference>
<reference evidence="10 11" key="1">
    <citation type="submission" date="2019-02" db="EMBL/GenBank/DDBJ databases">
        <title>Sequencing the genomes of 1000 actinobacteria strains.</title>
        <authorList>
            <person name="Klenk H.-P."/>
        </authorList>
    </citation>
    <scope>NUCLEOTIDE SEQUENCE [LARGE SCALE GENOMIC DNA]</scope>
    <source>
        <strain evidence="10 11">DSM 18319</strain>
    </source>
</reference>
<dbReference type="GO" id="GO:0009252">
    <property type="term" value="P:peptidoglycan biosynthetic process"/>
    <property type="evidence" value="ECO:0007669"/>
    <property type="project" value="UniProtKB-KW"/>
</dbReference>
<dbReference type="GO" id="GO:0071555">
    <property type="term" value="P:cell wall organization"/>
    <property type="evidence" value="ECO:0007669"/>
    <property type="project" value="UniProtKB-KW"/>
</dbReference>
<keyword evidence="5" id="KW-0573">Peptidoglycan synthesis</keyword>
<evidence type="ECO:0000256" key="1">
    <source>
        <dbReference type="ARBA" id="ARBA00007164"/>
    </source>
</evidence>
<dbReference type="InterPro" id="IPR012338">
    <property type="entry name" value="Beta-lactam/transpept-like"/>
</dbReference>
<evidence type="ECO:0000256" key="6">
    <source>
        <dbReference type="ARBA" id="ARBA00023316"/>
    </source>
</evidence>
<feature type="active site" description="Proton acceptor" evidence="7">
    <location>
        <position position="88"/>
    </location>
</feature>
<dbReference type="OrthoDB" id="5241551at2"/>
<feature type="active site" evidence="7">
    <location>
        <position position="152"/>
    </location>
</feature>
<proteinExistence type="inferred from homology"/>
<protein>
    <submittedName>
        <fullName evidence="10">D-alanyl-D-alanine carboxypeptidase (Penicillin-binding protein 5/6)</fullName>
    </submittedName>
</protein>
<name>A0A4Q8ALR7_9MICO</name>
<evidence type="ECO:0000256" key="8">
    <source>
        <dbReference type="RuleBase" id="RU004016"/>
    </source>
</evidence>
<dbReference type="GO" id="GO:0006508">
    <property type="term" value="P:proteolysis"/>
    <property type="evidence" value="ECO:0007669"/>
    <property type="project" value="InterPro"/>
</dbReference>
<keyword evidence="11" id="KW-1185">Reference proteome</keyword>
<sequence>MATFRVGRFLGVLAGAVAILAVGVYAPATLLGPLPAASATPADSLPTADAAGPVLGENGASAVILSGDTAPFAIGGSTDPLPMASIAKLVTALVVLDAKPLEPGAAGETRVIGTEDYQDYIDYSRDGARTVVVFPNEKWTQREMLQALILGSSNNHADTLARWAFGGVDAYLAAASSWLAEQGLDTISVADTNGLSPESRGTAADVTRLAALVQAEPVIAEILANPPSALVNNRGVTNTTAYLAEDGVTGISRSYTDEAGVCLLFTASVPAPAGSTETEPLTFSAVYLGSPDYDTLEADVRALMASAAAGAGTVPLIEKGATYATISTPWGATASAVAITPQERRAWATHDASIDVQLDDFSTGSVGAIVGSVTVATTGGEHRSRLQLDRAITDPGALWRLTNPVPVIGTLLASLQE</sequence>
<keyword evidence="3" id="KW-0378">Hydrolase</keyword>
<evidence type="ECO:0000256" key="5">
    <source>
        <dbReference type="ARBA" id="ARBA00022984"/>
    </source>
</evidence>
<keyword evidence="10" id="KW-0121">Carboxypeptidase</keyword>